<gene>
    <name evidence="1" type="ORF">ACF05T_04945</name>
</gene>
<sequence>MTVAAHATEATCVARAIEPLNRVPHGRVAAIMRAMHVVAPDGGLLAPAQPRLAQRRVTVHVLGHATDPHHPSGERHLHHVA</sequence>
<organism evidence="1 2">
    <name type="scientific">Streptomyces lateritius</name>
    <dbReference type="NCBI Taxonomy" id="67313"/>
    <lineage>
        <taxon>Bacteria</taxon>
        <taxon>Bacillati</taxon>
        <taxon>Actinomycetota</taxon>
        <taxon>Actinomycetes</taxon>
        <taxon>Kitasatosporales</taxon>
        <taxon>Streptomycetaceae</taxon>
        <taxon>Streptomyces</taxon>
    </lineage>
</organism>
<keyword evidence="2" id="KW-1185">Reference proteome</keyword>
<reference evidence="1 2" key="1">
    <citation type="submission" date="2024-10" db="EMBL/GenBank/DDBJ databases">
        <title>The Natural Products Discovery Center: Release of the First 8490 Sequenced Strains for Exploring Actinobacteria Biosynthetic Diversity.</title>
        <authorList>
            <person name="Kalkreuter E."/>
            <person name="Kautsar S.A."/>
            <person name="Yang D."/>
            <person name="Bader C.D."/>
            <person name="Teijaro C.N."/>
            <person name="Fluegel L."/>
            <person name="Davis C.M."/>
            <person name="Simpson J.R."/>
            <person name="Lauterbach L."/>
            <person name="Steele A.D."/>
            <person name="Gui C."/>
            <person name="Meng S."/>
            <person name="Li G."/>
            <person name="Viehrig K."/>
            <person name="Ye F."/>
            <person name="Su P."/>
            <person name="Kiefer A.F."/>
            <person name="Nichols A."/>
            <person name="Cepeda A.J."/>
            <person name="Yan W."/>
            <person name="Fan B."/>
            <person name="Jiang Y."/>
            <person name="Adhikari A."/>
            <person name="Zheng C.-J."/>
            <person name="Schuster L."/>
            <person name="Cowan T.M."/>
            <person name="Smanski M.J."/>
            <person name="Chevrette M.G."/>
            <person name="De Carvalho L.P.S."/>
            <person name="Shen B."/>
        </authorList>
    </citation>
    <scope>NUCLEOTIDE SEQUENCE [LARGE SCALE GENOMIC DNA]</scope>
    <source>
        <strain evidence="1 2">NPDC015755</strain>
    </source>
</reference>
<dbReference type="RefSeq" id="WP_391933142.1">
    <property type="nucleotide sequence ID" value="NZ_JBIBSM010000002.1"/>
</dbReference>
<dbReference type="EMBL" id="JBIBSM010000002">
    <property type="protein sequence ID" value="MFF8275458.1"/>
    <property type="molecule type" value="Genomic_DNA"/>
</dbReference>
<proteinExistence type="predicted"/>
<protein>
    <submittedName>
        <fullName evidence="1">Uncharacterized protein</fullName>
    </submittedName>
</protein>
<evidence type="ECO:0000313" key="1">
    <source>
        <dbReference type="EMBL" id="MFF8275458.1"/>
    </source>
</evidence>
<evidence type="ECO:0000313" key="2">
    <source>
        <dbReference type="Proteomes" id="UP001603013"/>
    </source>
</evidence>
<name>A0ABW6Y6N5_9ACTN</name>
<accession>A0ABW6Y6N5</accession>
<dbReference type="Proteomes" id="UP001603013">
    <property type="component" value="Unassembled WGS sequence"/>
</dbReference>
<comment type="caution">
    <text evidence="1">The sequence shown here is derived from an EMBL/GenBank/DDBJ whole genome shotgun (WGS) entry which is preliminary data.</text>
</comment>